<organism evidence="1 2">
    <name type="scientific">Molorchus minor</name>
    <dbReference type="NCBI Taxonomy" id="1323400"/>
    <lineage>
        <taxon>Eukaryota</taxon>
        <taxon>Metazoa</taxon>
        <taxon>Ecdysozoa</taxon>
        <taxon>Arthropoda</taxon>
        <taxon>Hexapoda</taxon>
        <taxon>Insecta</taxon>
        <taxon>Pterygota</taxon>
        <taxon>Neoptera</taxon>
        <taxon>Endopterygota</taxon>
        <taxon>Coleoptera</taxon>
        <taxon>Polyphaga</taxon>
        <taxon>Cucujiformia</taxon>
        <taxon>Chrysomeloidea</taxon>
        <taxon>Cerambycidae</taxon>
        <taxon>Lamiinae</taxon>
        <taxon>Monochamini</taxon>
        <taxon>Molorchus</taxon>
    </lineage>
</organism>
<protein>
    <submittedName>
        <fullName evidence="1">Uncharacterized protein</fullName>
    </submittedName>
</protein>
<name>A0ABQ9JF10_9CUCU</name>
<reference evidence="1" key="1">
    <citation type="journal article" date="2023" name="Insect Mol. Biol.">
        <title>Genome sequencing provides insights into the evolution of gene families encoding plant cell wall-degrading enzymes in longhorned beetles.</title>
        <authorList>
            <person name="Shin N.R."/>
            <person name="Okamura Y."/>
            <person name="Kirsch R."/>
            <person name="Pauchet Y."/>
        </authorList>
    </citation>
    <scope>NUCLEOTIDE SEQUENCE</scope>
    <source>
        <strain evidence="1">MMC_N1</strain>
    </source>
</reference>
<evidence type="ECO:0000313" key="2">
    <source>
        <dbReference type="Proteomes" id="UP001162164"/>
    </source>
</evidence>
<comment type="caution">
    <text evidence="1">The sequence shown here is derived from an EMBL/GenBank/DDBJ whole genome shotgun (WGS) entry which is preliminary data.</text>
</comment>
<accession>A0ABQ9JF10</accession>
<dbReference type="EMBL" id="JAPWTJ010000621">
    <property type="protein sequence ID" value="KAJ8976816.1"/>
    <property type="molecule type" value="Genomic_DNA"/>
</dbReference>
<evidence type="ECO:0000313" key="1">
    <source>
        <dbReference type="EMBL" id="KAJ8976816.1"/>
    </source>
</evidence>
<keyword evidence="2" id="KW-1185">Reference proteome</keyword>
<dbReference type="Proteomes" id="UP001162164">
    <property type="component" value="Unassembled WGS sequence"/>
</dbReference>
<gene>
    <name evidence="1" type="ORF">NQ317_001032</name>
</gene>
<proteinExistence type="predicted"/>
<sequence>MFSRGNRQVEKFFKDDVNRHMSCCQHKDLHMRTRHFVTQEDFLLFQGNRPVEKFLKDDIEQRASLTQIRNEKGGEEAYSTKDIPPPINPIHLVRSSERAGFKIFIPRVLYRVRSVCSDSDFSKCYCSLCIGYGGDVSLITPRGYATSPK</sequence>